<evidence type="ECO:0000313" key="1">
    <source>
        <dbReference type="EMBL" id="KAF2864808.1"/>
    </source>
</evidence>
<dbReference type="AlphaFoldDB" id="A0A7C8HYE5"/>
<evidence type="ECO:0008006" key="3">
    <source>
        <dbReference type="Google" id="ProtNLM"/>
    </source>
</evidence>
<dbReference type="EMBL" id="JAADJZ010000039">
    <property type="protein sequence ID" value="KAF2864808.1"/>
    <property type="molecule type" value="Genomic_DNA"/>
</dbReference>
<proteinExistence type="predicted"/>
<comment type="caution">
    <text evidence="1">The sequence shown here is derived from an EMBL/GenBank/DDBJ whole genome shotgun (WGS) entry which is preliminary data.</text>
</comment>
<keyword evidence="2" id="KW-1185">Reference proteome</keyword>
<sequence>MGRLLDTVQAAVEEIDFHSQFWPPHPPALACHTCNAAFRLSLHSRTYSNLTTFSISEATIDSELLHGFWEQHQATLRRLQMQYSLLTTGSWVHVFQVLARTPGLRHLRLAGLYQVDDGGQGRRRDRPEADWQRDTMELVDEQKIAVWLEAMASGLTLYWRQREGSEWIVHFEELPGISGVRYCNVGSFWPLG</sequence>
<protein>
    <recommendedName>
        <fullName evidence="3">F-box domain-containing protein</fullName>
    </recommendedName>
</protein>
<name>A0A7C8HYE5_9PLEO</name>
<gene>
    <name evidence="1" type="ORF">BDV95DRAFT_588063</name>
</gene>
<accession>A0A7C8HYE5</accession>
<organism evidence="1 2">
    <name type="scientific">Massariosphaeria phaeospora</name>
    <dbReference type="NCBI Taxonomy" id="100035"/>
    <lineage>
        <taxon>Eukaryota</taxon>
        <taxon>Fungi</taxon>
        <taxon>Dikarya</taxon>
        <taxon>Ascomycota</taxon>
        <taxon>Pezizomycotina</taxon>
        <taxon>Dothideomycetes</taxon>
        <taxon>Pleosporomycetidae</taxon>
        <taxon>Pleosporales</taxon>
        <taxon>Pleosporales incertae sedis</taxon>
        <taxon>Massariosphaeria</taxon>
    </lineage>
</organism>
<reference evidence="1 2" key="1">
    <citation type="submission" date="2020-01" db="EMBL/GenBank/DDBJ databases">
        <authorList>
            <consortium name="DOE Joint Genome Institute"/>
            <person name="Haridas S."/>
            <person name="Albert R."/>
            <person name="Binder M."/>
            <person name="Bloem J."/>
            <person name="Labutti K."/>
            <person name="Salamov A."/>
            <person name="Andreopoulos B."/>
            <person name="Baker S.E."/>
            <person name="Barry K."/>
            <person name="Bills G."/>
            <person name="Bluhm B.H."/>
            <person name="Cannon C."/>
            <person name="Castanera R."/>
            <person name="Culley D.E."/>
            <person name="Daum C."/>
            <person name="Ezra D."/>
            <person name="Gonzalez J.B."/>
            <person name="Henrissat B."/>
            <person name="Kuo A."/>
            <person name="Liang C."/>
            <person name="Lipzen A."/>
            <person name="Lutzoni F."/>
            <person name="Magnuson J."/>
            <person name="Mondo S."/>
            <person name="Nolan M."/>
            <person name="Ohm R."/>
            <person name="Pangilinan J."/>
            <person name="Park H.-J.H."/>
            <person name="Ramirez L."/>
            <person name="Alfaro M."/>
            <person name="Sun H."/>
            <person name="Tritt A."/>
            <person name="Yoshinaga Y."/>
            <person name="Zwiers L.-H.L."/>
            <person name="Turgeon B.G."/>
            <person name="Goodwin S.B."/>
            <person name="Spatafora J.W."/>
            <person name="Crous P.W."/>
            <person name="Grigoriev I.V."/>
        </authorList>
    </citation>
    <scope>NUCLEOTIDE SEQUENCE [LARGE SCALE GENOMIC DNA]</scope>
    <source>
        <strain evidence="1 2">CBS 611.86</strain>
    </source>
</reference>
<evidence type="ECO:0000313" key="2">
    <source>
        <dbReference type="Proteomes" id="UP000481861"/>
    </source>
</evidence>
<dbReference type="SUPFAM" id="SSF52047">
    <property type="entry name" value="RNI-like"/>
    <property type="match status" value="1"/>
</dbReference>
<dbReference type="Proteomes" id="UP000481861">
    <property type="component" value="Unassembled WGS sequence"/>
</dbReference>